<feature type="non-terminal residue" evidence="1">
    <location>
        <position position="383"/>
    </location>
</feature>
<reference evidence="2" key="1">
    <citation type="submission" date="2017-09" db="EMBL/GenBank/DDBJ databases">
        <title>Depth-based differentiation of microbial function through sediment-hosted aquifers and enrichment of novel symbionts in the deep terrestrial subsurface.</title>
        <authorList>
            <person name="Probst A.J."/>
            <person name="Ladd B."/>
            <person name="Jarett J.K."/>
            <person name="Geller-Mcgrath D.E."/>
            <person name="Sieber C.M.K."/>
            <person name="Emerson J.B."/>
            <person name="Anantharaman K."/>
            <person name="Thomas B.C."/>
            <person name="Malmstrom R."/>
            <person name="Stieglmeier M."/>
            <person name="Klingl A."/>
            <person name="Woyke T."/>
            <person name="Ryan C.M."/>
            <person name="Banfield J.F."/>
        </authorList>
    </citation>
    <scope>NUCLEOTIDE SEQUENCE [LARGE SCALE GENOMIC DNA]</scope>
</reference>
<accession>A0A2M8DQD0</accession>
<sequence>NLLFSTDTNKVTIADGASKSFELWASMSTGTSGHLNSLGITEVTTSSAVSGLPLYGSVMSHSTIEAPDSKLESATIGNTANVGDTDLVVAKFKIDNDESNETAVFKGITFKSITKSGTTRAYTTDFTNFRMYDNSGNLVAGPVEIGSDNYLRFTLATPFEVEAGTNKYEWFYVKADAVDGAGRTLNLSVEGMYDVAAYGGTNMYHADVADSYTDANEYVTLGASDLAVAVDTAVNPTATDVNQNTTIVLLKGKIRAEKGAVNAEAFRVDLTGTDMDFNATSEFDNLRVYINDVLVSETSSPLDTSDDSAAAAGETAVYAAFTDSYTISGVVPFRVEIDVQDLKSGDTSTIIKATVTGSYITGTTEADGTAVTGTGTAAGNNMT</sequence>
<evidence type="ECO:0000313" key="1">
    <source>
        <dbReference type="EMBL" id="PJC01291.1"/>
    </source>
</evidence>
<dbReference type="Proteomes" id="UP000230136">
    <property type="component" value="Unassembled WGS sequence"/>
</dbReference>
<gene>
    <name evidence="1" type="ORF">CO073_03915</name>
</gene>
<protein>
    <submittedName>
        <fullName evidence="1">Uncharacterized protein</fullName>
    </submittedName>
</protein>
<feature type="non-terminal residue" evidence="1">
    <location>
        <position position="1"/>
    </location>
</feature>
<name>A0A2M8DQD0_9BACT</name>
<dbReference type="EMBL" id="PFSY01000179">
    <property type="protein sequence ID" value="PJC01291.1"/>
    <property type="molecule type" value="Genomic_DNA"/>
</dbReference>
<organism evidence="1 2">
    <name type="scientific">Candidatus Komeilibacteria bacterium CG_4_9_14_0_8_um_filter_36_9</name>
    <dbReference type="NCBI Taxonomy" id="1974473"/>
    <lineage>
        <taxon>Bacteria</taxon>
        <taxon>Candidatus Komeiliibacteriota</taxon>
    </lineage>
</organism>
<proteinExistence type="predicted"/>
<evidence type="ECO:0000313" key="2">
    <source>
        <dbReference type="Proteomes" id="UP000230136"/>
    </source>
</evidence>
<comment type="caution">
    <text evidence="1">The sequence shown here is derived from an EMBL/GenBank/DDBJ whole genome shotgun (WGS) entry which is preliminary data.</text>
</comment>
<dbReference type="AlphaFoldDB" id="A0A2M8DQD0"/>